<feature type="region of interest" description="Disordered" evidence="1">
    <location>
        <begin position="1"/>
        <end position="36"/>
    </location>
</feature>
<reference evidence="4" key="4">
    <citation type="journal article" date="2015" name="G3 (Bethesda)">
        <title>Genome sequences of three phytopathogenic species of the Magnaporthaceae family of fungi.</title>
        <authorList>
            <person name="Okagaki L.H."/>
            <person name="Nunes C.C."/>
            <person name="Sailsbery J."/>
            <person name="Clay B."/>
            <person name="Brown D."/>
            <person name="John T."/>
            <person name="Oh Y."/>
            <person name="Young N."/>
            <person name="Fitzgerald M."/>
            <person name="Haas B.J."/>
            <person name="Zeng Q."/>
            <person name="Young S."/>
            <person name="Adiconis X."/>
            <person name="Fan L."/>
            <person name="Levin J.Z."/>
            <person name="Mitchell T.K."/>
            <person name="Okubara P.A."/>
            <person name="Farman M.L."/>
            <person name="Kohn L.M."/>
            <person name="Birren B."/>
            <person name="Ma L.-J."/>
            <person name="Dean R.A."/>
        </authorList>
    </citation>
    <scope>NUCLEOTIDE SEQUENCE</scope>
    <source>
        <strain evidence="4">ATCC 64411 / 73-15</strain>
    </source>
</reference>
<dbReference type="InterPro" id="IPR027417">
    <property type="entry name" value="P-loop_NTPase"/>
</dbReference>
<dbReference type="Pfam" id="PF13424">
    <property type="entry name" value="TPR_12"/>
    <property type="match status" value="2"/>
</dbReference>
<proteinExistence type="predicted"/>
<dbReference type="Gene3D" id="3.30.460.10">
    <property type="entry name" value="Beta Polymerase, domain 2"/>
    <property type="match status" value="1"/>
</dbReference>
<reference evidence="3" key="3">
    <citation type="submission" date="2011-03" db="EMBL/GenBank/DDBJ databases">
        <title>Annotation of Magnaporthe poae ATCC 64411.</title>
        <authorList>
            <person name="Ma L.-J."/>
            <person name="Dead R."/>
            <person name="Young S.K."/>
            <person name="Zeng Q."/>
            <person name="Gargeya S."/>
            <person name="Fitzgerald M."/>
            <person name="Haas B."/>
            <person name="Abouelleil A."/>
            <person name="Alvarado L."/>
            <person name="Arachchi H.M."/>
            <person name="Berlin A."/>
            <person name="Brown A."/>
            <person name="Chapman S.B."/>
            <person name="Chen Z."/>
            <person name="Dunbar C."/>
            <person name="Freedman E."/>
            <person name="Gearin G."/>
            <person name="Gellesch M."/>
            <person name="Goldberg J."/>
            <person name="Griggs A."/>
            <person name="Gujja S."/>
            <person name="Heiman D."/>
            <person name="Howarth C."/>
            <person name="Larson L."/>
            <person name="Lui A."/>
            <person name="MacDonald P.J.P."/>
            <person name="Mehta T."/>
            <person name="Montmayeur A."/>
            <person name="Murphy C."/>
            <person name="Neiman D."/>
            <person name="Pearson M."/>
            <person name="Priest M."/>
            <person name="Roberts A."/>
            <person name="Saif S."/>
            <person name="Shea T."/>
            <person name="Shenoy N."/>
            <person name="Sisk P."/>
            <person name="Stolte C."/>
            <person name="Sykes S."/>
            <person name="Yandava C."/>
            <person name="Wortman J."/>
            <person name="Nusbaum C."/>
            <person name="Birren B."/>
        </authorList>
    </citation>
    <scope>NUCLEOTIDE SEQUENCE</scope>
    <source>
        <strain evidence="3">ATCC 64411</strain>
    </source>
</reference>
<dbReference type="EnsemblFungi" id="MAPG_10945T0">
    <property type="protein sequence ID" value="MAPG_10945T0"/>
    <property type="gene ID" value="MAPG_10945"/>
</dbReference>
<dbReference type="PANTHER" id="PTHR46082">
    <property type="entry name" value="ATP/GTP-BINDING PROTEIN-RELATED"/>
    <property type="match status" value="1"/>
</dbReference>
<organism evidence="4 5">
    <name type="scientific">Magnaporthiopsis poae (strain ATCC 64411 / 73-15)</name>
    <name type="common">Kentucky bluegrass fungus</name>
    <name type="synonym">Magnaporthe poae</name>
    <dbReference type="NCBI Taxonomy" id="644358"/>
    <lineage>
        <taxon>Eukaryota</taxon>
        <taxon>Fungi</taxon>
        <taxon>Dikarya</taxon>
        <taxon>Ascomycota</taxon>
        <taxon>Pezizomycotina</taxon>
        <taxon>Sordariomycetes</taxon>
        <taxon>Sordariomycetidae</taxon>
        <taxon>Magnaporthales</taxon>
        <taxon>Magnaporthaceae</taxon>
        <taxon>Magnaporthiopsis</taxon>
    </lineage>
</organism>
<name>A0A0C4EDY5_MAGP6</name>
<reference evidence="4" key="5">
    <citation type="submission" date="2015-06" db="UniProtKB">
        <authorList>
            <consortium name="EnsemblFungi"/>
        </authorList>
    </citation>
    <scope>IDENTIFICATION</scope>
    <source>
        <strain evidence="4">ATCC 64411</strain>
    </source>
</reference>
<dbReference type="OrthoDB" id="5086500at2759"/>
<dbReference type="Gene3D" id="3.40.50.300">
    <property type="entry name" value="P-loop containing nucleotide triphosphate hydrolases"/>
    <property type="match status" value="1"/>
</dbReference>
<protein>
    <recommendedName>
        <fullName evidence="2">NB-ARC domain-containing protein</fullName>
    </recommendedName>
</protein>
<reference evidence="3" key="2">
    <citation type="submission" date="2010-05" db="EMBL/GenBank/DDBJ databases">
        <title>The Genome Sequence of Magnaporthe poae strain ATCC 64411.</title>
        <authorList>
            <consortium name="The Broad Institute Genome Sequencing Platform"/>
            <consortium name="Broad Institute Genome Sequencing Center for Infectious Disease"/>
            <person name="Ma L.-J."/>
            <person name="Dead R."/>
            <person name="Young S."/>
            <person name="Zeng Q."/>
            <person name="Koehrsen M."/>
            <person name="Alvarado L."/>
            <person name="Berlin A."/>
            <person name="Chapman S.B."/>
            <person name="Chen Z."/>
            <person name="Freedman E."/>
            <person name="Gellesch M."/>
            <person name="Goldberg J."/>
            <person name="Griggs A."/>
            <person name="Gujja S."/>
            <person name="Heilman E.R."/>
            <person name="Heiman D."/>
            <person name="Hepburn T."/>
            <person name="Howarth C."/>
            <person name="Jen D."/>
            <person name="Larson L."/>
            <person name="Mehta T."/>
            <person name="Neiman D."/>
            <person name="Pearson M."/>
            <person name="Roberts A."/>
            <person name="Saif S."/>
            <person name="Shea T."/>
            <person name="Shenoy N."/>
            <person name="Sisk P."/>
            <person name="Stolte C."/>
            <person name="Sykes S."/>
            <person name="Walk T."/>
            <person name="White J."/>
            <person name="Yandava C."/>
            <person name="Haas B."/>
            <person name="Nusbaum C."/>
            <person name="Birren B."/>
        </authorList>
    </citation>
    <scope>NUCLEOTIDE SEQUENCE</scope>
    <source>
        <strain evidence="3">ATCC 64411</strain>
    </source>
</reference>
<dbReference type="OMA" id="TTRTMEV"/>
<dbReference type="InterPro" id="IPR007685">
    <property type="entry name" value="RelA_SpoT"/>
</dbReference>
<dbReference type="GO" id="GO:0043531">
    <property type="term" value="F:ADP binding"/>
    <property type="evidence" value="ECO:0007669"/>
    <property type="project" value="InterPro"/>
</dbReference>
<sequence length="982" mass="110311">MESGPQAPIRAEEGGRPAKRRRLEPHTPTETAFQPLATAGQLRAKIDSLIKDEQVPNLDDPKARSELLRRTFVGNIWPAVENDYTRMMEELKGLLEECLINEGIHATIFARVKGAESIEKSLQRRDDHLFDEKGKRFESLDEALRHVHDLVGLRIVLTLVDQLTEAKKLIERTFFQQGDPTYFSPDREVGQKWKKFVFGAYETHNYRLSHPDGQYRDVIFEVQLTNFGGHLFNMLAHPLLYKRAWSLSKHDEMVLDHMHGQAKSFGLCVHQIFEDRLRPSCQTQGIEGNGSVPRDLVSKIIQDTEKILSQAVKGAEGLKTPATTSNRGGAEEQLSKLRDQIRIAVDGAKHADEAKHAPCHNIPRFRAKHFVGRKDELAKLQQKLFVQKEWQQAAIFGLGGVGKTQAALQLAHWVKKHRPEYSIFWVPVLSRATFEQAYNEIARLLHLENASTGEDPMYSVRRYLSSEAAGPWLLIVDNADDADLLFGSSDTPSGLDEYLPESEDGLVLFTTRFREVALSVAGSDVVELFEMDPQEAAEHFEKLLTRKHSPRDEESMKLLLGELTYLPLAITQAASYLSRNTQLSIAEYLELLRKTEQDAASLMSREFRDSTRHKGSRNAVATTWLVSFEQIRKSDHVAADLLSFLSNIEPKAVPQSILPRLEAEEHMVHAIGTLCGYAFLTQRGDSKVFDMHSLVHLATRIWIQREGRTAVTREKATRHLVEIFPNDDWENRTLWREYLPHAFKALQGSEAVNTEEEADLCYWAGRCLLVDGRIKEAVKYLEKASQWKNGHFAKDHPSRLSSQHELARAYQANGQITKAVALLEQVVAIKTEILAENHPSRLASQHALAVAYQANGQITKAVTLLEQIVAIKAKTFTKNHPLRLASQHELAKVYKANGQITKAVALFEQVVAIKAETLAENHPSRLASQQGLAIVYQINGQITKAVALLEQVVAIGAETVAKNHPAQLTAQHALAAGIACNT</sequence>
<dbReference type="EMBL" id="GL876978">
    <property type="protein sequence ID" value="KLU91998.1"/>
    <property type="molecule type" value="Genomic_DNA"/>
</dbReference>
<dbReference type="InterPro" id="IPR002182">
    <property type="entry name" value="NB-ARC"/>
</dbReference>
<reference evidence="5" key="1">
    <citation type="submission" date="2010-05" db="EMBL/GenBank/DDBJ databases">
        <title>The genome sequence of Magnaporthe poae strain ATCC 64411.</title>
        <authorList>
            <person name="Ma L.-J."/>
            <person name="Dead R."/>
            <person name="Young S."/>
            <person name="Zeng Q."/>
            <person name="Koehrsen M."/>
            <person name="Alvarado L."/>
            <person name="Berlin A."/>
            <person name="Chapman S.B."/>
            <person name="Chen Z."/>
            <person name="Freedman E."/>
            <person name="Gellesch M."/>
            <person name="Goldberg J."/>
            <person name="Griggs A."/>
            <person name="Gujja S."/>
            <person name="Heilman E.R."/>
            <person name="Heiman D."/>
            <person name="Hepburn T."/>
            <person name="Howarth C."/>
            <person name="Jen D."/>
            <person name="Larson L."/>
            <person name="Mehta T."/>
            <person name="Neiman D."/>
            <person name="Pearson M."/>
            <person name="Roberts A."/>
            <person name="Saif S."/>
            <person name="Shea T."/>
            <person name="Shenoy N."/>
            <person name="Sisk P."/>
            <person name="Stolte C."/>
            <person name="Sykes S."/>
            <person name="Walk T."/>
            <person name="White J."/>
            <person name="Yandava C."/>
            <person name="Haas B."/>
            <person name="Nusbaum C."/>
            <person name="Birren B."/>
        </authorList>
    </citation>
    <scope>NUCLEOTIDE SEQUENCE [LARGE SCALE GENOMIC DNA]</scope>
    <source>
        <strain evidence="5">ATCC 64411 / 73-15</strain>
    </source>
</reference>
<dbReference type="GO" id="GO:0015969">
    <property type="term" value="P:guanosine tetraphosphate metabolic process"/>
    <property type="evidence" value="ECO:0007669"/>
    <property type="project" value="InterPro"/>
</dbReference>
<evidence type="ECO:0000313" key="3">
    <source>
        <dbReference type="EMBL" id="KLU91998.1"/>
    </source>
</evidence>
<dbReference type="PANTHER" id="PTHR46082:SF6">
    <property type="entry name" value="AAA+ ATPASE DOMAIN-CONTAINING PROTEIN-RELATED"/>
    <property type="match status" value="1"/>
</dbReference>
<feature type="domain" description="NB-ARC" evidence="2">
    <location>
        <begin position="374"/>
        <end position="544"/>
    </location>
</feature>
<dbReference type="Gene3D" id="1.25.40.10">
    <property type="entry name" value="Tetratricopeptide repeat domain"/>
    <property type="match status" value="1"/>
</dbReference>
<dbReference type="InterPro" id="IPR011990">
    <property type="entry name" value="TPR-like_helical_dom_sf"/>
</dbReference>
<evidence type="ECO:0000313" key="4">
    <source>
        <dbReference type="EnsemblFungi" id="MAPG_10945T0"/>
    </source>
</evidence>
<dbReference type="Pfam" id="PF00931">
    <property type="entry name" value="NB-ARC"/>
    <property type="match status" value="1"/>
</dbReference>
<dbReference type="SMART" id="SM00028">
    <property type="entry name" value="TPR"/>
    <property type="match status" value="5"/>
</dbReference>
<keyword evidence="5" id="KW-1185">Reference proteome</keyword>
<dbReference type="eggNOG" id="KOG1840">
    <property type="taxonomic scope" value="Eukaryota"/>
</dbReference>
<dbReference type="Pfam" id="PF13374">
    <property type="entry name" value="TPR_10"/>
    <property type="match status" value="1"/>
</dbReference>
<dbReference type="InterPro" id="IPR053137">
    <property type="entry name" value="NLR-like"/>
</dbReference>
<dbReference type="STRING" id="644358.A0A0C4EDY5"/>
<dbReference type="SUPFAM" id="SSF81301">
    <property type="entry name" value="Nucleotidyltransferase"/>
    <property type="match status" value="1"/>
</dbReference>
<accession>A0A0C4EDY5</accession>
<dbReference type="VEuPathDB" id="FungiDB:MAPG_10945"/>
<dbReference type="EMBL" id="ADBL01002695">
    <property type="status" value="NOT_ANNOTATED_CDS"/>
    <property type="molecule type" value="Genomic_DNA"/>
</dbReference>
<dbReference type="AlphaFoldDB" id="A0A0C4EDY5"/>
<dbReference type="InterPro" id="IPR019734">
    <property type="entry name" value="TPR_rpt"/>
</dbReference>
<dbReference type="InterPro" id="IPR043519">
    <property type="entry name" value="NT_sf"/>
</dbReference>
<dbReference type="CDD" id="cd05399">
    <property type="entry name" value="NT_Rel-Spo_like"/>
    <property type="match status" value="1"/>
</dbReference>
<dbReference type="SUPFAM" id="SSF48452">
    <property type="entry name" value="TPR-like"/>
    <property type="match status" value="2"/>
</dbReference>
<gene>
    <name evidence="3" type="ORF">MAPG_10945</name>
</gene>
<evidence type="ECO:0000256" key="1">
    <source>
        <dbReference type="SAM" id="MobiDB-lite"/>
    </source>
</evidence>
<dbReference type="Proteomes" id="UP000011715">
    <property type="component" value="Unassembled WGS sequence"/>
</dbReference>
<evidence type="ECO:0000259" key="2">
    <source>
        <dbReference type="Pfam" id="PF00931"/>
    </source>
</evidence>
<dbReference type="SUPFAM" id="SSF52540">
    <property type="entry name" value="P-loop containing nucleoside triphosphate hydrolases"/>
    <property type="match status" value="1"/>
</dbReference>
<evidence type="ECO:0000313" key="5">
    <source>
        <dbReference type="Proteomes" id="UP000011715"/>
    </source>
</evidence>